<comment type="similarity">
    <text evidence="1">Belongs to the LysR transcriptional regulatory family.</text>
</comment>
<dbReference type="GO" id="GO:0043565">
    <property type="term" value="F:sequence-specific DNA binding"/>
    <property type="evidence" value="ECO:0007669"/>
    <property type="project" value="TreeGrafter"/>
</dbReference>
<comment type="caution">
    <text evidence="6">The sequence shown here is derived from an EMBL/GenBank/DDBJ whole genome shotgun (WGS) entry which is preliminary data.</text>
</comment>
<dbReference type="PANTHER" id="PTHR30537">
    <property type="entry name" value="HTH-TYPE TRANSCRIPTIONAL REGULATOR"/>
    <property type="match status" value="1"/>
</dbReference>
<dbReference type="PROSITE" id="PS50931">
    <property type="entry name" value="HTH_LYSR"/>
    <property type="match status" value="1"/>
</dbReference>
<evidence type="ECO:0000256" key="4">
    <source>
        <dbReference type="ARBA" id="ARBA00023163"/>
    </source>
</evidence>
<dbReference type="GO" id="GO:0003700">
    <property type="term" value="F:DNA-binding transcription factor activity"/>
    <property type="evidence" value="ECO:0007669"/>
    <property type="project" value="InterPro"/>
</dbReference>
<dbReference type="InterPro" id="IPR036390">
    <property type="entry name" value="WH_DNA-bd_sf"/>
</dbReference>
<sequence>MDLEKLRVFYQVAKRGSISAAATSLKIAQSAISRSIAMLEEELDTQLFIRLGGAKGVIPSDSGQLLLNTAKKIFDLENLATIEIEDFNKEPAGTLKIITSLGTINFWLIEILSDFLKQYPKFNFILEGYNDVMVEFEAADADVAIGPLIANVPDLIQEYLMSYPLKLYASPEYIKNFGLPKSTKDLDNHRIITFSTLRKSFLGNVDWHLNLGCATGVSRKPFLQVNSSLALTRAAEQGLGIISMNPHFPGIGKLVEVLPEIEKHWVDIYYSYHRSLKNSRRIKAFQEYLTQNILSSGYCIKDSG</sequence>
<gene>
    <name evidence="6" type="ORF">J0H12_01020</name>
</gene>
<dbReference type="PANTHER" id="PTHR30537:SF20">
    <property type="entry name" value="TRANSCRIPTIONAL REGULATORY PROTEIN"/>
    <property type="match status" value="1"/>
</dbReference>
<evidence type="ECO:0000256" key="2">
    <source>
        <dbReference type="ARBA" id="ARBA00023015"/>
    </source>
</evidence>
<organism evidence="6 7">
    <name type="scientific">Candidatus Paracaedimonas acanthamoebae</name>
    <dbReference type="NCBI Taxonomy" id="244581"/>
    <lineage>
        <taxon>Bacteria</taxon>
        <taxon>Pseudomonadati</taxon>
        <taxon>Pseudomonadota</taxon>
        <taxon>Alphaproteobacteria</taxon>
        <taxon>Holosporales</taxon>
        <taxon>Caedimonadaceae</taxon>
        <taxon>Candidatus Paracaedimonas</taxon>
    </lineage>
</organism>
<dbReference type="PRINTS" id="PR00039">
    <property type="entry name" value="HTHLYSR"/>
</dbReference>
<evidence type="ECO:0000256" key="3">
    <source>
        <dbReference type="ARBA" id="ARBA00023125"/>
    </source>
</evidence>
<feature type="domain" description="HTH lysR-type" evidence="5">
    <location>
        <begin position="1"/>
        <end position="60"/>
    </location>
</feature>
<protein>
    <submittedName>
        <fullName evidence="6">LysR family transcriptional regulator</fullName>
    </submittedName>
</protein>
<evidence type="ECO:0000259" key="5">
    <source>
        <dbReference type="PROSITE" id="PS50931"/>
    </source>
</evidence>
<dbReference type="Proteomes" id="UP000664414">
    <property type="component" value="Unassembled WGS sequence"/>
</dbReference>
<dbReference type="InterPro" id="IPR036388">
    <property type="entry name" value="WH-like_DNA-bd_sf"/>
</dbReference>
<reference evidence="6" key="1">
    <citation type="submission" date="2021-02" db="EMBL/GenBank/DDBJ databases">
        <title>Thiocyanate and organic carbon inputs drive convergent selection for specific autotrophic Afipia and Thiobacillus strains within complex microbiomes.</title>
        <authorList>
            <person name="Huddy R.J."/>
            <person name="Sachdeva R."/>
            <person name="Kadzinga F."/>
            <person name="Kantor R.S."/>
            <person name="Harrison S.T.L."/>
            <person name="Banfield J.F."/>
        </authorList>
    </citation>
    <scope>NUCLEOTIDE SEQUENCE</scope>
    <source>
        <strain evidence="6">SCN18_10_11_15_R4_P_38_20</strain>
    </source>
</reference>
<evidence type="ECO:0000313" key="6">
    <source>
        <dbReference type="EMBL" id="MBN9412496.1"/>
    </source>
</evidence>
<dbReference type="InterPro" id="IPR000847">
    <property type="entry name" value="LysR_HTH_N"/>
</dbReference>
<evidence type="ECO:0000313" key="7">
    <source>
        <dbReference type="Proteomes" id="UP000664414"/>
    </source>
</evidence>
<dbReference type="InterPro" id="IPR005119">
    <property type="entry name" value="LysR_subst-bd"/>
</dbReference>
<dbReference type="SUPFAM" id="SSF53850">
    <property type="entry name" value="Periplasmic binding protein-like II"/>
    <property type="match status" value="1"/>
</dbReference>
<dbReference type="Pfam" id="PF03466">
    <property type="entry name" value="LysR_substrate"/>
    <property type="match status" value="1"/>
</dbReference>
<dbReference type="SUPFAM" id="SSF46785">
    <property type="entry name" value="Winged helix' DNA-binding domain"/>
    <property type="match status" value="1"/>
</dbReference>
<keyword evidence="3" id="KW-0238">DNA-binding</keyword>
<dbReference type="AlphaFoldDB" id="A0A8J7TSM1"/>
<dbReference type="InterPro" id="IPR058163">
    <property type="entry name" value="LysR-type_TF_proteobact-type"/>
</dbReference>
<keyword evidence="2" id="KW-0805">Transcription regulation</keyword>
<dbReference type="Gene3D" id="1.10.10.10">
    <property type="entry name" value="Winged helix-like DNA-binding domain superfamily/Winged helix DNA-binding domain"/>
    <property type="match status" value="1"/>
</dbReference>
<keyword evidence="4" id="KW-0804">Transcription</keyword>
<proteinExistence type="inferred from homology"/>
<dbReference type="Pfam" id="PF00126">
    <property type="entry name" value="HTH_1"/>
    <property type="match status" value="1"/>
</dbReference>
<name>A0A8J7TSM1_9PROT</name>
<dbReference type="EMBL" id="JAFKGL010000010">
    <property type="protein sequence ID" value="MBN9412496.1"/>
    <property type="molecule type" value="Genomic_DNA"/>
</dbReference>
<evidence type="ECO:0000256" key="1">
    <source>
        <dbReference type="ARBA" id="ARBA00009437"/>
    </source>
</evidence>
<accession>A0A8J7TSM1</accession>
<dbReference type="GO" id="GO:0006351">
    <property type="term" value="P:DNA-templated transcription"/>
    <property type="evidence" value="ECO:0007669"/>
    <property type="project" value="TreeGrafter"/>
</dbReference>
<dbReference type="Gene3D" id="3.40.190.290">
    <property type="match status" value="1"/>
</dbReference>